<gene>
    <name evidence="4" type="ORF">SCAR479_12968</name>
</gene>
<evidence type="ECO:0000256" key="2">
    <source>
        <dbReference type="SAM" id="Phobius"/>
    </source>
</evidence>
<evidence type="ECO:0000256" key="1">
    <source>
        <dbReference type="SAM" id="MobiDB-lite"/>
    </source>
</evidence>
<feature type="transmembrane region" description="Helical" evidence="2">
    <location>
        <begin position="102"/>
        <end position="123"/>
    </location>
</feature>
<feature type="region of interest" description="Disordered" evidence="1">
    <location>
        <begin position="207"/>
        <end position="235"/>
    </location>
</feature>
<keyword evidence="2" id="KW-0812">Transmembrane</keyword>
<keyword evidence="3" id="KW-0732">Signal</keyword>
<accession>A0ABR2X9E8</accession>
<evidence type="ECO:0000313" key="4">
    <source>
        <dbReference type="EMBL" id="KAK9770399.1"/>
    </source>
</evidence>
<feature type="transmembrane region" description="Helical" evidence="2">
    <location>
        <begin position="74"/>
        <end position="95"/>
    </location>
</feature>
<dbReference type="EMBL" id="JARVKM010000094">
    <property type="protein sequence ID" value="KAK9770399.1"/>
    <property type="molecule type" value="Genomic_DNA"/>
</dbReference>
<proteinExistence type="predicted"/>
<keyword evidence="2" id="KW-1133">Transmembrane helix</keyword>
<keyword evidence="2" id="KW-0472">Membrane</keyword>
<name>A0ABR2X9E8_9PEZI</name>
<protein>
    <recommendedName>
        <fullName evidence="6">MARVEL domain-containing protein</fullName>
    </recommendedName>
</protein>
<reference evidence="4 5" key="1">
    <citation type="submission" date="2024-02" db="EMBL/GenBank/DDBJ databases">
        <title>First draft genome assembly of two strains of Seiridium cardinale.</title>
        <authorList>
            <person name="Emiliani G."/>
            <person name="Scali E."/>
        </authorList>
    </citation>
    <scope>NUCLEOTIDE SEQUENCE [LARGE SCALE GENOMIC DNA]</scope>
    <source>
        <strain evidence="4 5">BM-138-000479</strain>
    </source>
</reference>
<keyword evidence="5" id="KW-1185">Reference proteome</keyword>
<evidence type="ECO:0000313" key="5">
    <source>
        <dbReference type="Proteomes" id="UP001465668"/>
    </source>
</evidence>
<dbReference type="Proteomes" id="UP001465668">
    <property type="component" value="Unassembled WGS sequence"/>
</dbReference>
<feature type="chain" id="PRO_5046420749" description="MARVEL domain-containing protein" evidence="3">
    <location>
        <begin position="18"/>
        <end position="235"/>
    </location>
</feature>
<sequence length="235" mass="26312">MLFAVFFAFWRFMQILTLVSDSALEDYRSSVATRLAVSICNSVANINPQIPTMGMLAWFVHGYVEINALTPNSILVLFIVSVLGLAWAIFTLFSYHRSSTNALFVSIIDLGFVGAFIAAVWFLRGIASADCVNITTGSGFDVSFGPFGSAHSNYGIDTSINKTCAMLKACFAFGIMNCVFFFFTAILAWFHGDRTSSADRKTYHRETHYHRHGHRSSRSPHSRRSSHHSHRRVYV</sequence>
<feature type="signal peptide" evidence="3">
    <location>
        <begin position="1"/>
        <end position="17"/>
    </location>
</feature>
<feature type="transmembrane region" description="Helical" evidence="2">
    <location>
        <begin position="171"/>
        <end position="190"/>
    </location>
</feature>
<comment type="caution">
    <text evidence="4">The sequence shown here is derived from an EMBL/GenBank/DDBJ whole genome shotgun (WGS) entry which is preliminary data.</text>
</comment>
<organism evidence="4 5">
    <name type="scientific">Seiridium cardinale</name>
    <dbReference type="NCBI Taxonomy" id="138064"/>
    <lineage>
        <taxon>Eukaryota</taxon>
        <taxon>Fungi</taxon>
        <taxon>Dikarya</taxon>
        <taxon>Ascomycota</taxon>
        <taxon>Pezizomycotina</taxon>
        <taxon>Sordariomycetes</taxon>
        <taxon>Xylariomycetidae</taxon>
        <taxon>Amphisphaeriales</taxon>
        <taxon>Sporocadaceae</taxon>
        <taxon>Seiridium</taxon>
    </lineage>
</organism>
<evidence type="ECO:0000256" key="3">
    <source>
        <dbReference type="SAM" id="SignalP"/>
    </source>
</evidence>
<evidence type="ECO:0008006" key="6">
    <source>
        <dbReference type="Google" id="ProtNLM"/>
    </source>
</evidence>